<keyword evidence="2" id="KW-1185">Reference proteome</keyword>
<reference evidence="1 2" key="1">
    <citation type="submission" date="2006-02" db="EMBL/GenBank/DDBJ databases">
        <authorList>
            <person name="Waterbury J."/>
            <person name="Ferriera S."/>
            <person name="Johnson J."/>
            <person name="Kravitz S."/>
            <person name="Halpern A."/>
            <person name="Remington K."/>
            <person name="Beeson K."/>
            <person name="Tran B."/>
            <person name="Rogers Y.-H."/>
            <person name="Friedman R."/>
            <person name="Venter J.C."/>
        </authorList>
    </citation>
    <scope>NUCLEOTIDE SEQUENCE [LARGE SCALE GENOMIC DNA]</scope>
    <source>
        <strain evidence="1 2">Nb-231</strain>
    </source>
</reference>
<dbReference type="Proteomes" id="UP000003374">
    <property type="component" value="Unassembled WGS sequence"/>
</dbReference>
<comment type="caution">
    <text evidence="1">The sequence shown here is derived from an EMBL/GenBank/DDBJ whole genome shotgun (WGS) entry which is preliminary data.</text>
</comment>
<dbReference type="EMBL" id="AAOF01000003">
    <property type="protein sequence ID" value="EAR22487.1"/>
    <property type="molecule type" value="Genomic_DNA"/>
</dbReference>
<dbReference type="STRING" id="314278.NB231_12144"/>
<dbReference type="AlphaFoldDB" id="A4BPI6"/>
<evidence type="ECO:0000313" key="1">
    <source>
        <dbReference type="EMBL" id="EAR22487.1"/>
    </source>
</evidence>
<proteinExistence type="predicted"/>
<dbReference type="eggNOG" id="COG4447">
    <property type="taxonomic scope" value="Bacteria"/>
</dbReference>
<accession>A4BPI6</accession>
<evidence type="ECO:0000313" key="2">
    <source>
        <dbReference type="Proteomes" id="UP000003374"/>
    </source>
</evidence>
<dbReference type="RefSeq" id="WP_005002914.1">
    <property type="nucleotide sequence ID" value="NZ_CH672427.1"/>
</dbReference>
<organism evidence="1 2">
    <name type="scientific">Nitrococcus mobilis Nb-231</name>
    <dbReference type="NCBI Taxonomy" id="314278"/>
    <lineage>
        <taxon>Bacteria</taxon>
        <taxon>Pseudomonadati</taxon>
        <taxon>Pseudomonadota</taxon>
        <taxon>Gammaproteobacteria</taxon>
        <taxon>Chromatiales</taxon>
        <taxon>Ectothiorhodospiraceae</taxon>
        <taxon>Nitrococcus</taxon>
    </lineage>
</organism>
<dbReference type="HOGENOM" id="CLU_908603_0_0_6"/>
<protein>
    <submittedName>
        <fullName evidence="1">Uncharacterized protein</fullName>
    </submittedName>
</protein>
<dbReference type="SUPFAM" id="SSF63825">
    <property type="entry name" value="YWTD domain"/>
    <property type="match status" value="1"/>
</dbReference>
<sequence length="306" mass="34630">MVSTRKKPGTLYFTDVARLSVGAVVLTGNYYSLEDNSEERIALLSLTSGRWGGMDLSGIAHAVRCRGKLDDCQREYLILERNRGLYTVTPPSNVQFERIDTHRRGFLMDLRYIGGAWYAVGGNHQIYRQDGSGWRPFDYGVYIPGSDGEAKILLSVDGTASDDIYAVGMNGVVLHYDGISWKRIDAPTNCGLQRVLCVDRNEIYVCGYGNCVYRVEGGIWHNLINEPSETVYWDMALFRGNIFVCTKDTLFRVRGDALEEVNIPVEGRLNFYRMASDGNELWTCGGECLLRFDGSQWERYQFPDNL</sequence>
<gene>
    <name evidence="1" type="ORF">NB231_12144</name>
</gene>
<dbReference type="OrthoDB" id="6829668at2"/>
<name>A4BPI6_9GAMM</name>